<evidence type="ECO:0000313" key="5">
    <source>
        <dbReference type="EMBL" id="TKR92299.1"/>
    </source>
</evidence>
<dbReference type="PROSITE" id="PS51419">
    <property type="entry name" value="RAB"/>
    <property type="match status" value="1"/>
</dbReference>
<accession>A0A4U5P7R3</accession>
<dbReference type="PANTHER" id="PTHR47981:SF20">
    <property type="entry name" value="RAS-RELATED PROTEIN RAB-7A"/>
    <property type="match status" value="1"/>
</dbReference>
<organism evidence="5">
    <name type="scientific">Steinernema carpocapsae</name>
    <name type="common">Entomopathogenic nematode</name>
    <dbReference type="NCBI Taxonomy" id="34508"/>
    <lineage>
        <taxon>Eukaryota</taxon>
        <taxon>Metazoa</taxon>
        <taxon>Ecdysozoa</taxon>
        <taxon>Nematoda</taxon>
        <taxon>Chromadorea</taxon>
        <taxon>Rhabditida</taxon>
        <taxon>Tylenchina</taxon>
        <taxon>Panagrolaimomorpha</taxon>
        <taxon>Strongyloidoidea</taxon>
        <taxon>Steinernematidae</taxon>
        <taxon>Steinernema</taxon>
    </lineage>
</organism>
<dbReference type="FunFam" id="3.40.50.300:FF:001447">
    <property type="entry name" value="Ras-related protein Rab-1B"/>
    <property type="match status" value="1"/>
</dbReference>
<keyword evidence="4" id="KW-0175">Coiled coil</keyword>
<reference evidence="5" key="2">
    <citation type="journal article" date="2015" name="Genome Biol.">
        <title>Comparative genomics of Steinernema reveals deeply conserved gene regulatory networks.</title>
        <authorList>
            <person name="Dillman A.R."/>
            <person name="Macchietto M."/>
            <person name="Porter C.F."/>
            <person name="Rogers A."/>
            <person name="Williams B."/>
            <person name="Antoshechkin I."/>
            <person name="Lee M.M."/>
            <person name="Goodwin Z."/>
            <person name="Lu X."/>
            <person name="Lewis E.E."/>
            <person name="Goodrich-Blair H."/>
            <person name="Stock S.P."/>
            <person name="Adams B.J."/>
            <person name="Sternberg P.W."/>
            <person name="Mortazavi A."/>
        </authorList>
    </citation>
    <scope>NUCLEOTIDE SEQUENCE [LARGE SCALE GENOMIC DNA]</scope>
    <source>
        <strain evidence="5">ALL</strain>
    </source>
</reference>
<proteinExistence type="inferred from homology"/>
<keyword evidence="2" id="KW-0547">Nucleotide-binding</keyword>
<feature type="coiled-coil region" evidence="4">
    <location>
        <begin position="157"/>
        <end position="184"/>
    </location>
</feature>
<dbReference type="SMART" id="SM00173">
    <property type="entry name" value="RAS"/>
    <property type="match status" value="1"/>
</dbReference>
<dbReference type="Pfam" id="PF00071">
    <property type="entry name" value="Ras"/>
    <property type="match status" value="1"/>
</dbReference>
<dbReference type="SMART" id="SM00175">
    <property type="entry name" value="RAB"/>
    <property type="match status" value="1"/>
</dbReference>
<dbReference type="PROSITE" id="PS51421">
    <property type="entry name" value="RAS"/>
    <property type="match status" value="1"/>
</dbReference>
<reference evidence="5" key="1">
    <citation type="submission" date="2013-11" db="EMBL/GenBank/DDBJ databases">
        <authorList>
            <person name="Sternberg P."/>
            <person name="Dillman A."/>
            <person name="Macchietto M."/>
        </authorList>
    </citation>
    <scope>NUCLEOTIDE SEQUENCE</scope>
    <source>
        <strain evidence="5">ALL</strain>
    </source>
</reference>
<dbReference type="InterPro" id="IPR001806">
    <property type="entry name" value="Small_GTPase"/>
</dbReference>
<dbReference type="InterPro" id="IPR027417">
    <property type="entry name" value="P-loop_NTPase"/>
</dbReference>
<evidence type="ECO:0000256" key="3">
    <source>
        <dbReference type="ARBA" id="ARBA00023134"/>
    </source>
</evidence>
<dbReference type="SUPFAM" id="SSF52540">
    <property type="entry name" value="P-loop containing nucleoside triphosphate hydrolases"/>
    <property type="match status" value="1"/>
</dbReference>
<protein>
    <submittedName>
        <fullName evidence="5">Uncharacterized protein</fullName>
    </submittedName>
</protein>
<dbReference type="Gene3D" id="3.40.50.300">
    <property type="entry name" value="P-loop containing nucleotide triphosphate hydrolases"/>
    <property type="match status" value="1"/>
</dbReference>
<keyword evidence="3" id="KW-0342">GTP-binding</keyword>
<name>A0A4U5P7R3_STECR</name>
<dbReference type="AlphaFoldDB" id="A0A4U5P7R3"/>
<dbReference type="CDD" id="cd00154">
    <property type="entry name" value="Rab"/>
    <property type="match status" value="1"/>
</dbReference>
<dbReference type="GO" id="GO:0005525">
    <property type="term" value="F:GTP binding"/>
    <property type="evidence" value="ECO:0007669"/>
    <property type="project" value="UniProtKB-KW"/>
</dbReference>
<gene>
    <name evidence="5" type="ORF">L596_006980</name>
</gene>
<comment type="caution">
    <text evidence="5">The sequence shown here is derived from an EMBL/GenBank/DDBJ whole genome shotgun (WGS) entry which is preliminary data.</text>
</comment>
<evidence type="ECO:0000256" key="2">
    <source>
        <dbReference type="ARBA" id="ARBA00022741"/>
    </source>
</evidence>
<comment type="similarity">
    <text evidence="1">Belongs to the small GTPase superfamily. Rab family.</text>
</comment>
<dbReference type="EMBL" id="AZBU02000002">
    <property type="protein sequence ID" value="TKR92299.1"/>
    <property type="molecule type" value="Genomic_DNA"/>
</dbReference>
<reference evidence="5" key="3">
    <citation type="journal article" date="2019" name="G3 (Bethesda)">
        <title>Hybrid Assembly of the Genome of the Entomopathogenic Nematode Steinernema carpocapsae Identifies the X-Chromosome.</title>
        <authorList>
            <person name="Serra L."/>
            <person name="Macchietto M."/>
            <person name="Macias-Munoz A."/>
            <person name="McGill C.J."/>
            <person name="Rodriguez I.M."/>
            <person name="Rodriguez B."/>
            <person name="Murad R."/>
            <person name="Mortazavi A."/>
        </authorList>
    </citation>
    <scope>NUCLEOTIDE SEQUENCE</scope>
    <source>
        <strain evidence="5">ALL</strain>
    </source>
</reference>
<dbReference type="PRINTS" id="PR00449">
    <property type="entry name" value="RASTRNSFRMNG"/>
</dbReference>
<evidence type="ECO:0000256" key="4">
    <source>
        <dbReference type="SAM" id="Coils"/>
    </source>
</evidence>
<evidence type="ECO:0000256" key="1">
    <source>
        <dbReference type="ARBA" id="ARBA00006270"/>
    </source>
</evidence>
<dbReference type="PANTHER" id="PTHR47981">
    <property type="entry name" value="RAB FAMILY"/>
    <property type="match status" value="1"/>
</dbReference>
<sequence length="213" mass="24488">MDSTLTFNAIVLGDFGVGKTSLLNKYNSYMTLSPVPNLKEVILQDKSVNVKFRDTGSLEMLGTLPSPYYKNAQAVVFVYDITKFESFENLEKWRKRMESHLGSEELGKIYGVVVGTKVDLVQNREVDDAYARFWASKYGYPHFEVSSGDKLSVEMALNKVEQLFVEDQLRREKLQKESEELKRSLSASPRRSRRTLTSFLSYFDFCGCTFAYR</sequence>
<dbReference type="GO" id="GO:0003924">
    <property type="term" value="F:GTPase activity"/>
    <property type="evidence" value="ECO:0007669"/>
    <property type="project" value="InterPro"/>
</dbReference>
<dbReference type="STRING" id="34508.A0A4U5P7R3"/>